<sequence length="376" mass="40260">MTTFYDKAKAFAEEHITPLAADIDRQAAFPAALFDKIVEAGYTKLLIPQQDGGLGLTLNEHQETCMAFAESCPTVGLSYMMHNVALHTVLERAGDELRSFVIDEVVNHGKVMALAYSEFGTGTHFYISDTTAEKVEGGVRLNGMKSMVTMAGYANYYLVLSHTSDGSEGITNWVVPADAEGVAFKQADWHGLGMRGNASCPIALDNVVVPERLRIGAEGEGVSQVFEQVALPFILGLAAVYTGAAEQQCAIAVEHAKSRVYPNGQSLAQIETVQLHLSDLYIKAQNARALTVEAARSLMAGEPDCLAKVLAARINASENAIEASRIAMRVVGGKGYNGATATERLLRDSFASQIMAPSVDVLHVWLGKALAGLPLL</sequence>
<dbReference type="CDD" id="cd00567">
    <property type="entry name" value="ACAD"/>
    <property type="match status" value="1"/>
</dbReference>
<evidence type="ECO:0000256" key="5">
    <source>
        <dbReference type="RuleBase" id="RU362125"/>
    </source>
</evidence>
<dbReference type="GO" id="GO:0003995">
    <property type="term" value="F:acyl-CoA dehydrogenase activity"/>
    <property type="evidence" value="ECO:0007669"/>
    <property type="project" value="TreeGrafter"/>
</dbReference>
<dbReference type="InterPro" id="IPR036250">
    <property type="entry name" value="AcylCo_DH-like_C"/>
</dbReference>
<keyword evidence="3 5" id="KW-0285">Flavoprotein</keyword>
<gene>
    <name evidence="6" type="ORF">HLV38_02590</name>
</gene>
<dbReference type="InterPro" id="IPR009075">
    <property type="entry name" value="AcylCo_DH/oxidase_C"/>
</dbReference>
<dbReference type="Proteomes" id="UP000503297">
    <property type="component" value="Chromosome"/>
</dbReference>
<evidence type="ECO:0000256" key="2">
    <source>
        <dbReference type="ARBA" id="ARBA00009347"/>
    </source>
</evidence>
<dbReference type="PANTHER" id="PTHR43884:SF12">
    <property type="entry name" value="ISOVALERYL-COA DEHYDROGENASE, MITOCHONDRIAL-RELATED"/>
    <property type="match status" value="1"/>
</dbReference>
<keyword evidence="4 5" id="KW-0274">FAD</keyword>
<dbReference type="AlphaFoldDB" id="A0A6M8J8E7"/>
<dbReference type="InterPro" id="IPR013786">
    <property type="entry name" value="AcylCoA_DH/ox_N"/>
</dbReference>
<dbReference type="InterPro" id="IPR009100">
    <property type="entry name" value="AcylCoA_DH/oxidase_NM_dom_sf"/>
</dbReference>
<protein>
    <submittedName>
        <fullName evidence="6">Acyl-CoA/acyl-ACP dehydrogenase</fullName>
    </submittedName>
</protein>
<dbReference type="PIRSF" id="PIRSF016578">
    <property type="entry name" value="HsaA"/>
    <property type="match status" value="1"/>
</dbReference>
<dbReference type="GO" id="GO:0050660">
    <property type="term" value="F:flavin adenine dinucleotide binding"/>
    <property type="evidence" value="ECO:0007669"/>
    <property type="project" value="InterPro"/>
</dbReference>
<keyword evidence="5" id="KW-0560">Oxidoreductase</keyword>
<dbReference type="KEGG" id="bwa:HLV38_02590"/>
<dbReference type="InterPro" id="IPR046373">
    <property type="entry name" value="Acyl-CoA_Oxase/DH_mid-dom_sf"/>
</dbReference>
<evidence type="ECO:0000256" key="3">
    <source>
        <dbReference type="ARBA" id="ARBA00022630"/>
    </source>
</evidence>
<dbReference type="EMBL" id="CP053716">
    <property type="protein sequence ID" value="QKF07132.1"/>
    <property type="molecule type" value="Genomic_DNA"/>
</dbReference>
<dbReference type="Gene3D" id="2.40.110.10">
    <property type="entry name" value="Butyryl-CoA Dehydrogenase, subunit A, domain 2"/>
    <property type="match status" value="1"/>
</dbReference>
<dbReference type="InterPro" id="IPR037069">
    <property type="entry name" value="AcylCoA_DH/ox_N_sf"/>
</dbReference>
<evidence type="ECO:0000256" key="4">
    <source>
        <dbReference type="ARBA" id="ARBA00022827"/>
    </source>
</evidence>
<accession>A0A6M8J8E7</accession>
<reference evidence="7" key="1">
    <citation type="submission" date="2020-05" db="EMBL/GenBank/DDBJ databases">
        <title>Novel species in genus Nocardioides.</title>
        <authorList>
            <person name="Zhang G."/>
        </authorList>
    </citation>
    <scope>NUCLEOTIDE SEQUENCE [LARGE SCALE GENOMIC DNA]</scope>
    <source>
        <strain evidence="7">zg-1050</strain>
    </source>
</reference>
<proteinExistence type="inferred from homology"/>
<name>A0A6M8J8E7_9ACTN</name>
<dbReference type="Pfam" id="PF02771">
    <property type="entry name" value="Acyl-CoA_dh_N"/>
    <property type="match status" value="1"/>
</dbReference>
<organism evidence="6 7">
    <name type="scientific">Berryella wangjianweii</name>
    <dbReference type="NCBI Taxonomy" id="2734634"/>
    <lineage>
        <taxon>Bacteria</taxon>
        <taxon>Bacillati</taxon>
        <taxon>Actinomycetota</taxon>
        <taxon>Coriobacteriia</taxon>
        <taxon>Eggerthellales</taxon>
        <taxon>Eggerthellaceae</taxon>
        <taxon>Berryella</taxon>
    </lineage>
</organism>
<dbReference type="SUPFAM" id="SSF47203">
    <property type="entry name" value="Acyl-CoA dehydrogenase C-terminal domain-like"/>
    <property type="match status" value="1"/>
</dbReference>
<dbReference type="SUPFAM" id="SSF56645">
    <property type="entry name" value="Acyl-CoA dehydrogenase NM domain-like"/>
    <property type="match status" value="1"/>
</dbReference>
<keyword evidence="7" id="KW-1185">Reference proteome</keyword>
<evidence type="ECO:0000313" key="7">
    <source>
        <dbReference type="Proteomes" id="UP000503297"/>
    </source>
</evidence>
<evidence type="ECO:0000313" key="6">
    <source>
        <dbReference type="EMBL" id="QKF07132.1"/>
    </source>
</evidence>
<comment type="cofactor">
    <cofactor evidence="1 5">
        <name>FAD</name>
        <dbReference type="ChEBI" id="CHEBI:57692"/>
    </cofactor>
</comment>
<dbReference type="RefSeq" id="WP_172163024.1">
    <property type="nucleotide sequence ID" value="NZ_CP053716.1"/>
</dbReference>
<evidence type="ECO:0000256" key="1">
    <source>
        <dbReference type="ARBA" id="ARBA00001974"/>
    </source>
</evidence>
<comment type="similarity">
    <text evidence="2 5">Belongs to the acyl-CoA dehydrogenase family.</text>
</comment>
<dbReference type="Pfam" id="PF02770">
    <property type="entry name" value="Acyl-CoA_dh_M"/>
    <property type="match status" value="1"/>
</dbReference>
<dbReference type="Gene3D" id="1.10.540.10">
    <property type="entry name" value="Acyl-CoA dehydrogenase/oxidase, N-terminal domain"/>
    <property type="match status" value="1"/>
</dbReference>
<dbReference type="Pfam" id="PF00441">
    <property type="entry name" value="Acyl-CoA_dh_1"/>
    <property type="match status" value="1"/>
</dbReference>
<dbReference type="Gene3D" id="1.20.140.10">
    <property type="entry name" value="Butyryl-CoA Dehydrogenase, subunit A, domain 3"/>
    <property type="match status" value="1"/>
</dbReference>
<dbReference type="InterPro" id="IPR006091">
    <property type="entry name" value="Acyl-CoA_Oxase/DH_mid-dom"/>
</dbReference>
<dbReference type="PANTHER" id="PTHR43884">
    <property type="entry name" value="ACYL-COA DEHYDROGENASE"/>
    <property type="match status" value="1"/>
</dbReference>